<dbReference type="AlphaFoldDB" id="A0A2I1JYX7"/>
<gene>
    <name evidence="2" type="primary">cas7e</name>
    <name evidence="2" type="ORF">CYJ57_05415</name>
</gene>
<sequence>MKIMKNRVFLDVHAIQTLPPSNINRDDTGSPKTAQYGGVRRSRVSSQSWKKAMRDYFKEYGNVSNVGVRTLNIVNYIAQKIQEIDPKISYEPAIIMADDILNKANIKTKDLKAKALFFLGDIQAQRLAEAAISQETDKKNLQAILRDNPAIDIALFGRMVADDPSLNEDASCQVAHAISTHAVDTEFDFFTAIDDLSPEDNAGAGMLGTIEFNSSTLYRYANIALHELTHQINNKEATINTVNLFLDAFVKSLPTGKVTTFANQTLPQALLVQIRSDRPINLVTAFEKPICSSKGYVDESIDKLFKESLNVSKIADEPISTYYLVLNDADYSDFGGQDSRNLDELKHLLTDKLKEILPEMSES</sequence>
<dbReference type="OrthoDB" id="6063at2"/>
<dbReference type="Proteomes" id="UP000234384">
    <property type="component" value="Unassembled WGS sequence"/>
</dbReference>
<comment type="caution">
    <text evidence="2">The sequence shown here is derived from an EMBL/GenBank/DDBJ whole genome shotgun (WGS) entry which is preliminary data.</text>
</comment>
<feature type="region of interest" description="Disordered" evidence="1">
    <location>
        <begin position="20"/>
        <end position="40"/>
    </location>
</feature>
<dbReference type="NCBIfam" id="TIGR01869">
    <property type="entry name" value="casC_Cse4"/>
    <property type="match status" value="1"/>
</dbReference>
<evidence type="ECO:0000256" key="1">
    <source>
        <dbReference type="SAM" id="MobiDB-lite"/>
    </source>
</evidence>
<dbReference type="EMBL" id="PKHE01000013">
    <property type="protein sequence ID" value="PKY88590.1"/>
    <property type="molecule type" value="Genomic_DNA"/>
</dbReference>
<organism evidence="2 3">
    <name type="scientific">Falseniella ignava</name>
    <dbReference type="NCBI Taxonomy" id="137730"/>
    <lineage>
        <taxon>Bacteria</taxon>
        <taxon>Bacillati</taxon>
        <taxon>Bacillota</taxon>
        <taxon>Bacilli</taxon>
        <taxon>Lactobacillales</taxon>
        <taxon>Aerococcaceae</taxon>
        <taxon>Falseniella</taxon>
    </lineage>
</organism>
<dbReference type="Pfam" id="PF09344">
    <property type="entry name" value="Cas_CT1975"/>
    <property type="match status" value="1"/>
</dbReference>
<proteinExistence type="predicted"/>
<accession>A0A2I1JYX7</accession>
<protein>
    <submittedName>
        <fullName evidence="2">Type I-E CRISPR-associated protein Cas7/Cse4/CasC</fullName>
    </submittedName>
</protein>
<evidence type="ECO:0000313" key="3">
    <source>
        <dbReference type="Proteomes" id="UP000234384"/>
    </source>
</evidence>
<reference evidence="2 3" key="1">
    <citation type="submission" date="2017-12" db="EMBL/GenBank/DDBJ databases">
        <title>Phylogenetic diversity of female urinary microbiome.</title>
        <authorList>
            <person name="Thomas-White K."/>
            <person name="Wolfe A.J."/>
        </authorList>
    </citation>
    <scope>NUCLEOTIDE SEQUENCE [LARGE SCALE GENOMIC DNA]</scope>
    <source>
        <strain evidence="2 3">UMB0898</strain>
    </source>
</reference>
<name>A0A2I1JYX7_9LACT</name>
<evidence type="ECO:0000313" key="2">
    <source>
        <dbReference type="EMBL" id="PKY88590.1"/>
    </source>
</evidence>
<dbReference type="InterPro" id="IPR010148">
    <property type="entry name" value="CRISPR-assoc_prot_CT1975"/>
</dbReference>